<dbReference type="GO" id="GO:0005737">
    <property type="term" value="C:cytoplasm"/>
    <property type="evidence" value="ECO:0007669"/>
    <property type="project" value="InterPro"/>
</dbReference>
<dbReference type="InterPro" id="IPR017850">
    <property type="entry name" value="Alkaline_phosphatase_core_sf"/>
</dbReference>
<name>A0A1F8EFT9_9BACT</name>
<comment type="caution">
    <text evidence="15">The sequence shown here is derived from an EMBL/GenBank/DDBJ whole genome shotgun (WGS) entry which is preliminary data.</text>
</comment>
<sequence>MRPIVLTILDGWGYSPQNVGNAIFNARTPNMDFIMANYPTVLLQASGKAVGLTWGETGNSEVGHLTIGAGRIISQYLSRINKTIETGEFFNNPAFSSAIDHARKNNSKLHLAGLLTSGSVHAYFNHILALFELAKKSGLPEVKLHLFTDGKDSGLKEAKPLMIKLQDYIKNYPNIKLATVMGRDFPMDRNDNWDLTKKAYNLLTGGDGEKTDDIAAKLDEYYGQGIFDGKIPPLLLDPSGTIQENDSLIFFNFREDSMRQITKAFLDKNLGTFERTEVNGVFVVGMTPYSEDPNLHTAFSIPDIKNGLAEVLSLNNKRQFHIAETDKYAHATFFFNCLKNRAFDGETDVFIKSIRKPDQEPEMMANEILQKVIEELKKDYYDFILINFANADLIAHSGNLEKTIKGVETVDICVGKLKEAVFEKDGILIITADHGNAEGLTYKGGESETKHNLSPVPFHIVVKEYERQRSEEEIKETLYGPKGIIADVAPTILEMLGIPKPEEMTGESLFKVLN</sequence>
<keyword evidence="7 9" id="KW-0464">Manganese</keyword>
<evidence type="ECO:0000256" key="7">
    <source>
        <dbReference type="ARBA" id="ARBA00023211"/>
    </source>
</evidence>
<evidence type="ECO:0000256" key="11">
    <source>
        <dbReference type="PIRSR" id="PIRSR001492-1"/>
    </source>
</evidence>
<feature type="binding site" evidence="9 12">
    <location>
        <position position="434"/>
    </location>
    <ligand>
        <name>Mn(2+)</name>
        <dbReference type="ChEBI" id="CHEBI:29035"/>
        <label>2</label>
    </ligand>
</feature>
<feature type="binding site" evidence="9">
    <location>
        <position position="189"/>
    </location>
    <ligand>
        <name>substrate</name>
    </ligand>
</feature>
<feature type="binding site" evidence="9 12">
    <location>
        <position position="60"/>
    </location>
    <ligand>
        <name>Mn(2+)</name>
        <dbReference type="ChEBI" id="CHEBI:29035"/>
        <label>2</label>
    </ligand>
</feature>
<keyword evidence="8 9" id="KW-0413">Isomerase</keyword>
<dbReference type="Pfam" id="PF06415">
    <property type="entry name" value="iPGM_N"/>
    <property type="match status" value="1"/>
</dbReference>
<comment type="similarity">
    <text evidence="4 9">Belongs to the BPG-independent phosphoglycerate mutase family.</text>
</comment>
<dbReference type="InterPro" id="IPR011258">
    <property type="entry name" value="BPG-indep_PGM_N"/>
</dbReference>
<accession>A0A1F8EFT9</accession>
<feature type="binding site" evidence="9 12">
    <location>
        <position position="433"/>
    </location>
    <ligand>
        <name>Mn(2+)</name>
        <dbReference type="ChEBI" id="CHEBI:29035"/>
        <label>2</label>
    </ligand>
</feature>
<dbReference type="FunFam" id="3.40.1450.10:FF:000002">
    <property type="entry name" value="2,3-bisphosphoglycerate-independent phosphoglycerate mutase"/>
    <property type="match status" value="1"/>
</dbReference>
<evidence type="ECO:0000259" key="14">
    <source>
        <dbReference type="Pfam" id="PF06415"/>
    </source>
</evidence>
<feature type="binding site" evidence="9 12">
    <location>
        <position position="451"/>
    </location>
    <ligand>
        <name>Mn(2+)</name>
        <dbReference type="ChEBI" id="CHEBI:29035"/>
        <label>1</label>
    </ligand>
</feature>
<gene>
    <name evidence="9" type="primary">gpmI</name>
    <name evidence="15" type="ORF">A2650_00935</name>
</gene>
<evidence type="ECO:0000256" key="3">
    <source>
        <dbReference type="ARBA" id="ARBA00004798"/>
    </source>
</evidence>
<comment type="subunit">
    <text evidence="9">Monomer.</text>
</comment>
<dbReference type="NCBIfam" id="TIGR01307">
    <property type="entry name" value="pgm_bpd_ind"/>
    <property type="match status" value="1"/>
</dbReference>
<evidence type="ECO:0000256" key="1">
    <source>
        <dbReference type="ARBA" id="ARBA00000370"/>
    </source>
</evidence>
<evidence type="ECO:0000256" key="5">
    <source>
        <dbReference type="ARBA" id="ARBA00022723"/>
    </source>
</evidence>
<feature type="binding site" evidence="9 12">
    <location>
        <position position="392"/>
    </location>
    <ligand>
        <name>Mn(2+)</name>
        <dbReference type="ChEBI" id="CHEBI:29035"/>
        <label>1</label>
    </ligand>
</feature>
<comment type="cofactor">
    <cofactor evidence="9">
        <name>Mn(2+)</name>
        <dbReference type="ChEBI" id="CHEBI:29035"/>
    </cofactor>
    <text evidence="9">Binds 2 manganese ions per subunit.</text>
</comment>
<protein>
    <recommendedName>
        <fullName evidence="9 10">2,3-bisphosphoglycerate-independent phosphoglycerate mutase</fullName>
        <shortName evidence="9">BPG-independent PGAM</shortName>
        <shortName evidence="9">Phosphoglyceromutase</shortName>
        <shortName evidence="9">iPGM</shortName>
        <ecNumber evidence="9 10">5.4.2.12</ecNumber>
    </recommendedName>
</protein>
<evidence type="ECO:0000256" key="6">
    <source>
        <dbReference type="ARBA" id="ARBA00023152"/>
    </source>
</evidence>
<feature type="binding site" evidence="9 12">
    <location>
        <position position="396"/>
    </location>
    <ligand>
        <name>Mn(2+)</name>
        <dbReference type="ChEBI" id="CHEBI:29035"/>
        <label>1</label>
    </ligand>
</feature>
<reference evidence="15 16" key="1">
    <citation type="journal article" date="2016" name="Nat. Commun.">
        <title>Thousands of microbial genomes shed light on interconnected biogeochemical processes in an aquifer system.</title>
        <authorList>
            <person name="Anantharaman K."/>
            <person name="Brown C.T."/>
            <person name="Hug L.A."/>
            <person name="Sharon I."/>
            <person name="Castelle C.J."/>
            <person name="Probst A.J."/>
            <person name="Thomas B.C."/>
            <person name="Singh A."/>
            <person name="Wilkins M.J."/>
            <person name="Karaoz U."/>
            <person name="Brodie E.L."/>
            <person name="Williams K.H."/>
            <person name="Hubbard S.S."/>
            <person name="Banfield J.F."/>
        </authorList>
    </citation>
    <scope>NUCLEOTIDE SEQUENCE [LARGE SCALE GENOMIC DNA]</scope>
</reference>
<evidence type="ECO:0000313" key="16">
    <source>
        <dbReference type="Proteomes" id="UP000177117"/>
    </source>
</evidence>
<dbReference type="SUPFAM" id="SSF64158">
    <property type="entry name" value="2,3-Bisphosphoglycerate-independent phosphoglycerate mutase, substrate-binding domain"/>
    <property type="match status" value="1"/>
</dbReference>
<dbReference type="PANTHER" id="PTHR31637">
    <property type="entry name" value="2,3-BISPHOSPHOGLYCERATE-INDEPENDENT PHOSPHOGLYCERATE MUTASE"/>
    <property type="match status" value="1"/>
</dbReference>
<dbReference type="InterPro" id="IPR005995">
    <property type="entry name" value="Pgm_bpd_ind"/>
</dbReference>
<dbReference type="InterPro" id="IPR036646">
    <property type="entry name" value="PGAM_B_sf"/>
</dbReference>
<dbReference type="PIRSF" id="PIRSF001492">
    <property type="entry name" value="IPGAM"/>
    <property type="match status" value="1"/>
</dbReference>
<dbReference type="Pfam" id="PF01676">
    <property type="entry name" value="Metalloenzyme"/>
    <property type="match status" value="1"/>
</dbReference>
<evidence type="ECO:0000256" key="8">
    <source>
        <dbReference type="ARBA" id="ARBA00023235"/>
    </source>
</evidence>
<dbReference type="GO" id="GO:0006007">
    <property type="term" value="P:glucose catabolic process"/>
    <property type="evidence" value="ECO:0007669"/>
    <property type="project" value="InterPro"/>
</dbReference>
<organism evidence="15 16">
    <name type="scientific">Candidatus Yanofskybacteria bacterium RIFCSPHIGHO2_01_FULL_41_53</name>
    <dbReference type="NCBI Taxonomy" id="1802663"/>
    <lineage>
        <taxon>Bacteria</taxon>
        <taxon>Candidatus Yanofskyibacteriota</taxon>
    </lineage>
</organism>
<evidence type="ECO:0000256" key="9">
    <source>
        <dbReference type="HAMAP-Rule" id="MF_01038"/>
    </source>
</evidence>
<evidence type="ECO:0000259" key="13">
    <source>
        <dbReference type="Pfam" id="PF01676"/>
    </source>
</evidence>
<feature type="domain" description="BPG-independent PGAM N-terminal" evidence="14">
    <location>
        <begin position="80"/>
        <end position="291"/>
    </location>
</feature>
<feature type="binding site" evidence="9">
    <location>
        <position position="183"/>
    </location>
    <ligand>
        <name>substrate</name>
    </ligand>
</feature>
<dbReference type="UniPathway" id="UPA00109">
    <property type="reaction ID" value="UER00186"/>
</dbReference>
<feature type="domain" description="Metalloenzyme" evidence="13">
    <location>
        <begin position="3"/>
        <end position="499"/>
    </location>
</feature>
<dbReference type="CDD" id="cd16010">
    <property type="entry name" value="iPGM"/>
    <property type="match status" value="1"/>
</dbReference>
<dbReference type="SUPFAM" id="SSF53649">
    <property type="entry name" value="Alkaline phosphatase-like"/>
    <property type="match status" value="1"/>
</dbReference>
<feature type="binding site" evidence="9 12">
    <location>
        <position position="10"/>
    </location>
    <ligand>
        <name>Mn(2+)</name>
        <dbReference type="ChEBI" id="CHEBI:29035"/>
        <label>2</label>
    </ligand>
</feature>
<dbReference type="PANTHER" id="PTHR31637:SF0">
    <property type="entry name" value="2,3-BISPHOSPHOGLYCERATE-INDEPENDENT PHOSPHOGLYCERATE MUTASE"/>
    <property type="match status" value="1"/>
</dbReference>
<dbReference type="GO" id="GO:0004619">
    <property type="term" value="F:phosphoglycerate mutase activity"/>
    <property type="evidence" value="ECO:0007669"/>
    <property type="project" value="UniProtKB-UniRule"/>
</dbReference>
<comment type="function">
    <text evidence="2 9">Catalyzes the interconversion of 2-phosphoglycerate and 3-phosphoglycerate.</text>
</comment>
<proteinExistence type="inferred from homology"/>
<dbReference type="GO" id="GO:0030145">
    <property type="term" value="F:manganese ion binding"/>
    <property type="evidence" value="ECO:0007669"/>
    <property type="project" value="UniProtKB-UniRule"/>
</dbReference>
<feature type="active site" description="Phosphoserine intermediate" evidence="9 11">
    <location>
        <position position="60"/>
    </location>
</feature>
<keyword evidence="5 9" id="KW-0479">Metal-binding</keyword>
<dbReference type="Proteomes" id="UP000177117">
    <property type="component" value="Unassembled WGS sequence"/>
</dbReference>
<dbReference type="EMBL" id="MGJD01000037">
    <property type="protein sequence ID" value="OGM99713.1"/>
    <property type="molecule type" value="Genomic_DNA"/>
</dbReference>
<keyword evidence="6 9" id="KW-0324">Glycolysis</keyword>
<evidence type="ECO:0000256" key="2">
    <source>
        <dbReference type="ARBA" id="ARBA00002315"/>
    </source>
</evidence>
<comment type="caution">
    <text evidence="9">Lacks conserved residue(s) required for the propagation of feature annotation.</text>
</comment>
<feature type="binding site" evidence="9">
    <location>
        <position position="121"/>
    </location>
    <ligand>
        <name>substrate</name>
    </ligand>
</feature>
<dbReference type="GO" id="GO:0006096">
    <property type="term" value="P:glycolytic process"/>
    <property type="evidence" value="ECO:0007669"/>
    <property type="project" value="UniProtKB-UniRule"/>
</dbReference>
<dbReference type="EC" id="5.4.2.12" evidence="9 10"/>
<comment type="pathway">
    <text evidence="3 9">Carbohydrate degradation; glycolysis; pyruvate from D-glyceraldehyde 3-phosphate: step 3/5.</text>
</comment>
<evidence type="ECO:0000256" key="10">
    <source>
        <dbReference type="NCBIfam" id="TIGR01307"/>
    </source>
</evidence>
<dbReference type="HAMAP" id="MF_01038">
    <property type="entry name" value="GpmI"/>
    <property type="match status" value="1"/>
</dbReference>
<dbReference type="InterPro" id="IPR006124">
    <property type="entry name" value="Metalloenzyme"/>
</dbReference>
<evidence type="ECO:0000256" key="12">
    <source>
        <dbReference type="PIRSR" id="PIRSR001492-3"/>
    </source>
</evidence>
<dbReference type="Gene3D" id="3.40.1450.10">
    <property type="entry name" value="BPG-independent phosphoglycerate mutase, domain B"/>
    <property type="match status" value="1"/>
</dbReference>
<evidence type="ECO:0000313" key="15">
    <source>
        <dbReference type="EMBL" id="OGM99713.1"/>
    </source>
</evidence>
<evidence type="ECO:0000256" key="4">
    <source>
        <dbReference type="ARBA" id="ARBA00008819"/>
    </source>
</evidence>
<dbReference type="Gene3D" id="3.40.720.10">
    <property type="entry name" value="Alkaline Phosphatase, subunit A"/>
    <property type="match status" value="1"/>
</dbReference>
<comment type="catalytic activity">
    <reaction evidence="1 9">
        <text>(2R)-2-phosphoglycerate = (2R)-3-phosphoglycerate</text>
        <dbReference type="Rhea" id="RHEA:15901"/>
        <dbReference type="ChEBI" id="CHEBI:58272"/>
        <dbReference type="ChEBI" id="CHEBI:58289"/>
        <dbReference type="EC" id="5.4.2.12"/>
    </reaction>
</comment>
<dbReference type="AlphaFoldDB" id="A0A1F8EFT9"/>
<feature type="binding site" evidence="9">
    <location>
        <position position="327"/>
    </location>
    <ligand>
        <name>substrate</name>
    </ligand>
</feature>